<dbReference type="Pfam" id="PF01048">
    <property type="entry name" value="PNP_UDP_1"/>
    <property type="match status" value="1"/>
</dbReference>
<dbReference type="SUPFAM" id="SSF53167">
    <property type="entry name" value="Purine and uridine phosphorylases"/>
    <property type="match status" value="1"/>
</dbReference>
<evidence type="ECO:0000256" key="5">
    <source>
        <dbReference type="ARBA" id="ARBA00022679"/>
    </source>
</evidence>
<dbReference type="PROSITE" id="PS01232">
    <property type="entry name" value="PNP_UDP_1"/>
    <property type="match status" value="1"/>
</dbReference>
<evidence type="ECO:0000313" key="8">
    <source>
        <dbReference type="EMBL" id="CAA9495588.1"/>
    </source>
</evidence>
<reference evidence="8" key="1">
    <citation type="submission" date="2020-02" db="EMBL/GenBank/DDBJ databases">
        <authorList>
            <person name="Meier V. D."/>
        </authorList>
    </citation>
    <scope>NUCLEOTIDE SEQUENCE</scope>
    <source>
        <strain evidence="8">AVDCRST_MAG65</strain>
    </source>
</reference>
<comment type="catalytic activity">
    <reaction evidence="6">
        <text>uridine + phosphate = alpha-D-ribose 1-phosphate + uracil</text>
        <dbReference type="Rhea" id="RHEA:24388"/>
        <dbReference type="ChEBI" id="CHEBI:16704"/>
        <dbReference type="ChEBI" id="CHEBI:17568"/>
        <dbReference type="ChEBI" id="CHEBI:43474"/>
        <dbReference type="ChEBI" id="CHEBI:57720"/>
        <dbReference type="EC" id="2.4.2.3"/>
    </reaction>
</comment>
<feature type="domain" description="Nucleoside phosphorylase" evidence="7">
    <location>
        <begin position="19"/>
        <end position="232"/>
    </location>
</feature>
<dbReference type="AlphaFoldDB" id="A0A6J4SJJ9"/>
<proteinExistence type="inferred from homology"/>
<evidence type="ECO:0000256" key="2">
    <source>
        <dbReference type="ARBA" id="ARBA00011888"/>
    </source>
</evidence>
<keyword evidence="5 8" id="KW-0808">Transferase</keyword>
<dbReference type="PANTHER" id="PTHR43691">
    <property type="entry name" value="URIDINE PHOSPHORYLASE"/>
    <property type="match status" value="1"/>
</dbReference>
<accession>A0A6J4SJJ9</accession>
<dbReference type="InterPro" id="IPR018016">
    <property type="entry name" value="Nucleoside_phosphorylase_CS"/>
</dbReference>
<evidence type="ECO:0000256" key="3">
    <source>
        <dbReference type="ARBA" id="ARBA00021980"/>
    </source>
</evidence>
<name>A0A6J4SJJ9_9ACTN</name>
<dbReference type="Gene3D" id="3.40.50.1580">
    <property type="entry name" value="Nucleoside phosphorylase domain"/>
    <property type="match status" value="1"/>
</dbReference>
<dbReference type="GO" id="GO:0004850">
    <property type="term" value="F:uridine phosphorylase activity"/>
    <property type="evidence" value="ECO:0007669"/>
    <property type="project" value="UniProtKB-EC"/>
</dbReference>
<dbReference type="GO" id="GO:0005829">
    <property type="term" value="C:cytosol"/>
    <property type="evidence" value="ECO:0007669"/>
    <property type="project" value="TreeGrafter"/>
</dbReference>
<dbReference type="InterPro" id="IPR035994">
    <property type="entry name" value="Nucleoside_phosphorylase_sf"/>
</dbReference>
<evidence type="ECO:0000256" key="4">
    <source>
        <dbReference type="ARBA" id="ARBA00022676"/>
    </source>
</evidence>
<keyword evidence="4 8" id="KW-0328">Glycosyltransferase</keyword>
<evidence type="ECO:0000256" key="1">
    <source>
        <dbReference type="ARBA" id="ARBA00010456"/>
    </source>
</evidence>
<evidence type="ECO:0000259" key="7">
    <source>
        <dbReference type="Pfam" id="PF01048"/>
    </source>
</evidence>
<evidence type="ECO:0000256" key="6">
    <source>
        <dbReference type="ARBA" id="ARBA00048447"/>
    </source>
</evidence>
<dbReference type="GO" id="GO:0009164">
    <property type="term" value="P:nucleoside catabolic process"/>
    <property type="evidence" value="ECO:0007669"/>
    <property type="project" value="UniProtKB-ARBA"/>
</dbReference>
<dbReference type="InterPro" id="IPR000845">
    <property type="entry name" value="Nucleoside_phosphorylase_d"/>
</dbReference>
<organism evidence="8">
    <name type="scientific">uncultured Solirubrobacteraceae bacterium</name>
    <dbReference type="NCBI Taxonomy" id="1162706"/>
    <lineage>
        <taxon>Bacteria</taxon>
        <taxon>Bacillati</taxon>
        <taxon>Actinomycetota</taxon>
        <taxon>Thermoleophilia</taxon>
        <taxon>Solirubrobacterales</taxon>
        <taxon>Solirubrobacteraceae</taxon>
        <taxon>environmental samples</taxon>
    </lineage>
</organism>
<sequence>MRRVRETIHLRPHAGVAERVLLPGDPGRALRLAQVLLASPPQMLNHNRGLWGYTGIAADGEALTVQSTGMGGPSAAIVVEELIALGARRLVRVGTCGALAGGFELGELLIADSVLAGDGASRALGAGERLEPDRLLLTRLRAAARDGTRTGTVVSTDLFYDPDAGWADRWSAAGALAVEMEAASVLAVAARHGVAAACVLVVSDLLAAGNRRRIDTDALTEAERRLGHLGAAALATG</sequence>
<protein>
    <recommendedName>
        <fullName evidence="3">Uridine phosphorylase</fullName>
        <ecNumber evidence="2">2.4.2.3</ecNumber>
    </recommendedName>
</protein>
<comment type="similarity">
    <text evidence="1">Belongs to the PNP/UDP phosphorylase family.</text>
</comment>
<dbReference type="PANTHER" id="PTHR43691:SF11">
    <property type="entry name" value="FI09636P-RELATED"/>
    <property type="match status" value="1"/>
</dbReference>
<gene>
    <name evidence="8" type="ORF">AVDCRST_MAG65-2292</name>
</gene>
<dbReference type="EC" id="2.4.2.3" evidence="2"/>
<dbReference type="EMBL" id="CADCVL010000383">
    <property type="protein sequence ID" value="CAA9495588.1"/>
    <property type="molecule type" value="Genomic_DNA"/>
</dbReference>